<keyword evidence="2" id="KW-0813">Transport</keyword>
<dbReference type="GO" id="GO:0140359">
    <property type="term" value="F:ABC-type transporter activity"/>
    <property type="evidence" value="ECO:0007669"/>
    <property type="project" value="InterPro"/>
</dbReference>
<keyword evidence="6 9" id="KW-1133">Transmembrane helix</keyword>
<dbReference type="PANTHER" id="PTHR24223:SF415">
    <property type="entry name" value="FI20190P1"/>
    <property type="match status" value="1"/>
</dbReference>
<feature type="transmembrane region" description="Helical" evidence="9">
    <location>
        <begin position="941"/>
        <end position="962"/>
    </location>
</feature>
<dbReference type="GO" id="GO:0005524">
    <property type="term" value="F:ATP binding"/>
    <property type="evidence" value="ECO:0007669"/>
    <property type="project" value="UniProtKB-KW"/>
</dbReference>
<gene>
    <name evidence="12" type="ORF">EJ08DRAFT_734520</name>
</gene>
<comment type="caution">
    <text evidence="12">The sequence shown here is derived from an EMBL/GenBank/DDBJ whole genome shotgun (WGS) entry which is preliminary data.</text>
</comment>
<keyword evidence="3 9" id="KW-0812">Transmembrane</keyword>
<comment type="subcellular location">
    <subcellularLocation>
        <location evidence="1">Membrane</location>
    </subcellularLocation>
</comment>
<evidence type="ECO:0000259" key="11">
    <source>
        <dbReference type="PROSITE" id="PS50929"/>
    </source>
</evidence>
<evidence type="ECO:0000256" key="4">
    <source>
        <dbReference type="ARBA" id="ARBA00022741"/>
    </source>
</evidence>
<feature type="transmembrane region" description="Helical" evidence="9">
    <location>
        <begin position="133"/>
        <end position="151"/>
    </location>
</feature>
<evidence type="ECO:0000256" key="5">
    <source>
        <dbReference type="ARBA" id="ARBA00022840"/>
    </source>
</evidence>
<dbReference type="CDD" id="cd18604">
    <property type="entry name" value="ABC_6TM_VMR1_D2_like"/>
    <property type="match status" value="1"/>
</dbReference>
<protein>
    <submittedName>
        <fullName evidence="12">ABC transporter</fullName>
    </submittedName>
</protein>
<evidence type="ECO:0000256" key="6">
    <source>
        <dbReference type="ARBA" id="ARBA00022989"/>
    </source>
</evidence>
<dbReference type="InterPro" id="IPR011527">
    <property type="entry name" value="ABC1_TM_dom"/>
</dbReference>
<evidence type="ECO:0000259" key="10">
    <source>
        <dbReference type="PROSITE" id="PS50893"/>
    </source>
</evidence>
<feature type="transmembrane region" description="Helical" evidence="9">
    <location>
        <begin position="188"/>
        <end position="208"/>
    </location>
</feature>
<feature type="compositionally biased region" description="Polar residues" evidence="8">
    <location>
        <begin position="411"/>
        <end position="423"/>
    </location>
</feature>
<dbReference type="PROSITE" id="PS50929">
    <property type="entry name" value="ABC_TM1F"/>
    <property type="match status" value="2"/>
</dbReference>
<dbReference type="InterPro" id="IPR003593">
    <property type="entry name" value="AAA+_ATPase"/>
</dbReference>
<dbReference type="InterPro" id="IPR036640">
    <property type="entry name" value="ABC1_TM_sf"/>
</dbReference>
<feature type="transmembrane region" description="Helical" evidence="9">
    <location>
        <begin position="1120"/>
        <end position="1139"/>
    </location>
</feature>
<feature type="domain" description="ABC transmembrane type-1" evidence="11">
    <location>
        <begin position="1020"/>
        <end position="1259"/>
    </location>
</feature>
<dbReference type="OrthoDB" id="6500128at2759"/>
<reference evidence="12" key="1">
    <citation type="journal article" date="2020" name="Stud. Mycol.">
        <title>101 Dothideomycetes genomes: a test case for predicting lifestyles and emergence of pathogens.</title>
        <authorList>
            <person name="Haridas S."/>
            <person name="Albert R."/>
            <person name="Binder M."/>
            <person name="Bloem J."/>
            <person name="Labutti K."/>
            <person name="Salamov A."/>
            <person name="Andreopoulos B."/>
            <person name="Baker S."/>
            <person name="Barry K."/>
            <person name="Bills G."/>
            <person name="Bluhm B."/>
            <person name="Cannon C."/>
            <person name="Castanera R."/>
            <person name="Culley D."/>
            <person name="Daum C."/>
            <person name="Ezra D."/>
            <person name="Gonzalez J."/>
            <person name="Henrissat B."/>
            <person name="Kuo A."/>
            <person name="Liang C."/>
            <person name="Lipzen A."/>
            <person name="Lutzoni F."/>
            <person name="Magnuson J."/>
            <person name="Mondo S."/>
            <person name="Nolan M."/>
            <person name="Ohm R."/>
            <person name="Pangilinan J."/>
            <person name="Park H.-J."/>
            <person name="Ramirez L."/>
            <person name="Alfaro M."/>
            <person name="Sun H."/>
            <person name="Tritt A."/>
            <person name="Yoshinaga Y."/>
            <person name="Zwiers L.-H."/>
            <person name="Turgeon B."/>
            <person name="Goodwin S."/>
            <person name="Spatafora J."/>
            <person name="Crous P."/>
            <person name="Grigoriev I."/>
        </authorList>
    </citation>
    <scope>NUCLEOTIDE SEQUENCE</scope>
    <source>
        <strain evidence="12">CBS 130266</strain>
    </source>
</reference>
<dbReference type="Pfam" id="PF00664">
    <property type="entry name" value="ABC_membrane"/>
    <property type="match status" value="2"/>
</dbReference>
<accession>A0A9P4NQ42</accession>
<dbReference type="PROSITE" id="PS00211">
    <property type="entry name" value="ABC_TRANSPORTER_1"/>
    <property type="match status" value="1"/>
</dbReference>
<proteinExistence type="predicted"/>
<evidence type="ECO:0000256" key="9">
    <source>
        <dbReference type="SAM" id="Phobius"/>
    </source>
</evidence>
<dbReference type="Gene3D" id="1.20.1560.10">
    <property type="entry name" value="ABC transporter type 1, transmembrane domain"/>
    <property type="match status" value="2"/>
</dbReference>
<dbReference type="CDD" id="cd03244">
    <property type="entry name" value="ABCC_MRP_domain2"/>
    <property type="match status" value="1"/>
</dbReference>
<dbReference type="PROSITE" id="PS50893">
    <property type="entry name" value="ABC_TRANSPORTER_2"/>
    <property type="match status" value="2"/>
</dbReference>
<evidence type="ECO:0000256" key="2">
    <source>
        <dbReference type="ARBA" id="ARBA00022448"/>
    </source>
</evidence>
<evidence type="ECO:0000313" key="12">
    <source>
        <dbReference type="EMBL" id="KAF2430015.1"/>
    </source>
</evidence>
<dbReference type="InterPro" id="IPR050173">
    <property type="entry name" value="ABC_transporter_C-like"/>
</dbReference>
<evidence type="ECO:0000313" key="13">
    <source>
        <dbReference type="Proteomes" id="UP000800235"/>
    </source>
</evidence>
<dbReference type="CDD" id="cd03250">
    <property type="entry name" value="ABCC_MRP_domain1"/>
    <property type="match status" value="1"/>
</dbReference>
<feature type="region of interest" description="Disordered" evidence="8">
    <location>
        <begin position="395"/>
        <end position="425"/>
    </location>
</feature>
<dbReference type="EMBL" id="MU007042">
    <property type="protein sequence ID" value="KAF2430015.1"/>
    <property type="molecule type" value="Genomic_DNA"/>
</dbReference>
<dbReference type="PANTHER" id="PTHR24223">
    <property type="entry name" value="ATP-BINDING CASSETTE SUB-FAMILY C"/>
    <property type="match status" value="1"/>
</dbReference>
<dbReference type="InterPro" id="IPR027417">
    <property type="entry name" value="P-loop_NTPase"/>
</dbReference>
<dbReference type="FunFam" id="3.40.50.300:FF:001751">
    <property type="entry name" value="ABC bile acid transporter"/>
    <property type="match status" value="1"/>
</dbReference>
<feature type="transmembrane region" description="Helical" evidence="9">
    <location>
        <begin position="301"/>
        <end position="322"/>
    </location>
</feature>
<feature type="transmembrane region" description="Helical" evidence="9">
    <location>
        <begin position="342"/>
        <end position="363"/>
    </location>
</feature>
<feature type="domain" description="ABC transporter" evidence="10">
    <location>
        <begin position="673"/>
        <end position="897"/>
    </location>
</feature>
<dbReference type="Pfam" id="PF00005">
    <property type="entry name" value="ABC_tran"/>
    <property type="match status" value="2"/>
</dbReference>
<feature type="transmembrane region" description="Helical" evidence="9">
    <location>
        <begin position="1020"/>
        <end position="1045"/>
    </location>
</feature>
<feature type="transmembrane region" description="Helical" evidence="9">
    <location>
        <begin position="107"/>
        <end position="127"/>
    </location>
</feature>
<dbReference type="SUPFAM" id="SSF52540">
    <property type="entry name" value="P-loop containing nucleoside triphosphate hydrolases"/>
    <property type="match status" value="2"/>
</dbReference>
<sequence length="1523" mass="170400">MLESPLQHVLNDPAHTSPALVGSNGFRATGNNSSCHRIWDSASARFSPCVLPYLSIIPGVIVVILALLRVFRPQIERWRPDWTKPFVVEYPKDGDFRESSKARTSKWTMALLLFSSIAIIVLALRLVYNPRELSTIILVAAWSISTLVICVDRPNCCPTSMLAFYLPATIVHCLITITDDVSIRSVSIVTHTIALFASLCIVIVVFLMPFREPHLPSVDIAKVGAIPSHELRSPEDNLKLWQWLSVSWLEPLLTVGKTGKMSEEDVWSLGYVFQHKRLHEAFRQLRGSVVRRTLRANGIDVLILSLLAVVDTACGACTPLLLQQLLKAMENPGSPKRIALTYAFLTLIVRLVSAQIDTLDLWYGRRCYERSRGEMTMMVYEKALSRKNIVVLEDEEKKENKSNEDERETSNGHSTGTANGSTGETKKSKRFAAFFDRFWSKSKPSEPESKPPASMGKILNLIRGDVYEVSQRYWEVDKLVKYPLQLIATVLLIWNLLGPSCFIGVSVVIVAQGLNALVTRILLQWERERRIAKDKRLNITSQFVESLRHLRWYGWQNHWLKEIMVARQYELYLQVATNLWRLLINVINSLGSNLFPVIALYAYTYIAGHNLSIDLIFPALQLFSRLDASLQDIPDLITVMLNAYVAVERLEDFMAETDREENEPASATEGSTLRLTNCTFAWPGMETPVLSNLNLTFPPGISVIQGKVGAGKTALLQALLGELDKISGTSSISNEMIGYCAQTPWLQSMSIRDNILFSAPYEEDRYKQVLETCQLLPDFAEFTDGDRSNIGENGIGLSGGQRARVALARAVYSRARILLLDDPISALDFNTAENIVTQCFNGPLMHDRTIVLVTHRIELVGYLAQQIIKVSNGRATPLDSHGALENGSAGVTPKPDTGDGSTRDQGEEKDVAKFMEEEHRAQWGIQARVYWKYIKSGKLKFWALLVLLFAMLRLVNIGRTWFLKIWGEAYNQESQSFIFFHDNNNLFSIKSSRLNATGVELSRLNPFDGYPRPQDDVKPWLLAFLVIGMVQGVSMPCLSIIKIVIDYNASKSLFQQVTARVSQATFRYYDVTPVGRLMNRLTSDIGTIDGSISSHFMGIAFQSITWISSVAIIASITPLFFLFAVLLSGLYVVIFLRFLPTSQSLRRLEMVSLSPLMSNFGELLHGLTTVRAFRSEHRFQERVITVVDKFQGMDHFYWSTQNWLGYRYDYLADISIFMLTVLALYTNVSAGLTAFVLIAASNFIQSTRYLCRRYGQLQMDFVSVERIDELLQVEQEPVGSIDPPASWPVFGSSIVFDHATIRYAPHLDPSLIDISIRIPGGSTTAIVGRTGSGKSTLATGLLNVVRPETGSITIDNLNIADVNTETLRSRVTFVAQDPVLFVGTIRLNLDPTKNYSDAACDAVLQRLCGRHNWTLSTQIEAGGRNLSQGQRQLIGLTRAVLRRSPIVILDEATASIDYESSMEIQQILREEMVEATVIMIAHRVEAVKGADYAIVLDKGRVLRQGPAAEMLGDALGAGEGLEH</sequence>
<feature type="domain" description="ABC transmembrane type-1" evidence="11">
    <location>
        <begin position="302"/>
        <end position="642"/>
    </location>
</feature>
<dbReference type="SMART" id="SM00382">
    <property type="entry name" value="AAA"/>
    <property type="match status" value="2"/>
</dbReference>
<dbReference type="Gene3D" id="3.40.50.300">
    <property type="entry name" value="P-loop containing nucleotide triphosphate hydrolases"/>
    <property type="match status" value="2"/>
</dbReference>
<feature type="region of interest" description="Disordered" evidence="8">
    <location>
        <begin position="879"/>
        <end position="907"/>
    </location>
</feature>
<evidence type="ECO:0000256" key="7">
    <source>
        <dbReference type="ARBA" id="ARBA00023136"/>
    </source>
</evidence>
<feature type="transmembrane region" description="Helical" evidence="9">
    <location>
        <begin position="50"/>
        <end position="71"/>
    </location>
</feature>
<dbReference type="InterPro" id="IPR017871">
    <property type="entry name" value="ABC_transporter-like_CS"/>
</dbReference>
<feature type="transmembrane region" description="Helical" evidence="9">
    <location>
        <begin position="1096"/>
        <end position="1114"/>
    </location>
</feature>
<feature type="transmembrane region" description="Helical" evidence="9">
    <location>
        <begin position="163"/>
        <end position="182"/>
    </location>
</feature>
<keyword evidence="5" id="KW-0067">ATP-binding</keyword>
<dbReference type="Proteomes" id="UP000800235">
    <property type="component" value="Unassembled WGS sequence"/>
</dbReference>
<dbReference type="GO" id="GO:0016020">
    <property type="term" value="C:membrane"/>
    <property type="evidence" value="ECO:0007669"/>
    <property type="project" value="UniProtKB-SubCell"/>
</dbReference>
<keyword evidence="13" id="KW-1185">Reference proteome</keyword>
<dbReference type="SUPFAM" id="SSF90123">
    <property type="entry name" value="ABC transporter transmembrane region"/>
    <property type="match status" value="2"/>
</dbReference>
<evidence type="ECO:0000256" key="3">
    <source>
        <dbReference type="ARBA" id="ARBA00022692"/>
    </source>
</evidence>
<dbReference type="CDD" id="cd18596">
    <property type="entry name" value="ABC_6TM_VMR1_D1_like"/>
    <property type="match status" value="1"/>
</dbReference>
<dbReference type="FunFam" id="3.40.50.300:FF:001577">
    <property type="entry name" value="ABC bile acid transporter"/>
    <property type="match status" value="1"/>
</dbReference>
<dbReference type="InterPro" id="IPR003439">
    <property type="entry name" value="ABC_transporter-like_ATP-bd"/>
</dbReference>
<name>A0A9P4NQ42_9PEZI</name>
<feature type="transmembrane region" description="Helical" evidence="9">
    <location>
        <begin position="1216"/>
        <end position="1244"/>
    </location>
</feature>
<evidence type="ECO:0000256" key="8">
    <source>
        <dbReference type="SAM" id="MobiDB-lite"/>
    </source>
</evidence>
<dbReference type="GO" id="GO:0016887">
    <property type="term" value="F:ATP hydrolysis activity"/>
    <property type="evidence" value="ECO:0007669"/>
    <property type="project" value="InterPro"/>
</dbReference>
<feature type="compositionally biased region" description="Basic and acidic residues" evidence="8">
    <location>
        <begin position="395"/>
        <end position="410"/>
    </location>
</feature>
<organism evidence="12 13">
    <name type="scientific">Tothia fuscella</name>
    <dbReference type="NCBI Taxonomy" id="1048955"/>
    <lineage>
        <taxon>Eukaryota</taxon>
        <taxon>Fungi</taxon>
        <taxon>Dikarya</taxon>
        <taxon>Ascomycota</taxon>
        <taxon>Pezizomycotina</taxon>
        <taxon>Dothideomycetes</taxon>
        <taxon>Pleosporomycetidae</taxon>
        <taxon>Venturiales</taxon>
        <taxon>Cylindrosympodiaceae</taxon>
        <taxon>Tothia</taxon>
    </lineage>
</organism>
<evidence type="ECO:0000256" key="1">
    <source>
        <dbReference type="ARBA" id="ARBA00004370"/>
    </source>
</evidence>
<keyword evidence="4" id="KW-0547">Nucleotide-binding</keyword>
<keyword evidence="7 9" id="KW-0472">Membrane</keyword>
<feature type="domain" description="ABC transporter" evidence="10">
    <location>
        <begin position="1296"/>
        <end position="1523"/>
    </location>
</feature>